<keyword evidence="2" id="KW-1185">Reference proteome</keyword>
<reference evidence="1 2" key="1">
    <citation type="submission" date="2020-08" db="EMBL/GenBank/DDBJ databases">
        <authorList>
            <person name="Liu C."/>
            <person name="Sun Q."/>
        </authorList>
    </citation>
    <scope>NUCLEOTIDE SEQUENCE [LARGE SCALE GENOMIC DNA]</scope>
    <source>
        <strain evidence="1 2">NSJ-29</strain>
    </source>
</reference>
<sequence>MDSGKDADRVIAFCKDTGFRDMVTFLVNIFSGGAFRTIADDTESLKMITIGFDDIAVIDVNYRFIRNPFFNGLKIGSCRQPRNATVEMFRKGINNIYFFGIFGKLIRNIRQQAAVGDKHTVGRVSGKFPFWFRKTFGIYLRKLKFSISFVKYLMYN</sequence>
<protein>
    <submittedName>
        <fullName evidence="1">Uncharacterized protein</fullName>
    </submittedName>
</protein>
<dbReference type="KEGG" id="whj:H9Q79_11560"/>
<dbReference type="Proteomes" id="UP000515860">
    <property type="component" value="Chromosome"/>
</dbReference>
<evidence type="ECO:0000313" key="1">
    <source>
        <dbReference type="EMBL" id="QNM07561.1"/>
    </source>
</evidence>
<proteinExistence type="predicted"/>
<evidence type="ECO:0000313" key="2">
    <source>
        <dbReference type="Proteomes" id="UP000515860"/>
    </source>
</evidence>
<organism evidence="1 2">
    <name type="scientific">Wansuia hejianensis</name>
    <dbReference type="NCBI Taxonomy" id="2763667"/>
    <lineage>
        <taxon>Bacteria</taxon>
        <taxon>Bacillati</taxon>
        <taxon>Bacillota</taxon>
        <taxon>Clostridia</taxon>
        <taxon>Lachnospirales</taxon>
        <taxon>Lachnospiraceae</taxon>
        <taxon>Wansuia</taxon>
    </lineage>
</organism>
<dbReference type="AlphaFoldDB" id="A0A7G9G9S9"/>
<dbReference type="RefSeq" id="WP_249328337.1">
    <property type="nucleotide sequence ID" value="NZ_CP060635.1"/>
</dbReference>
<gene>
    <name evidence="1" type="ORF">H9Q79_11560</name>
</gene>
<dbReference type="EMBL" id="CP060635">
    <property type="protein sequence ID" value="QNM07561.1"/>
    <property type="molecule type" value="Genomic_DNA"/>
</dbReference>
<name>A0A7G9G9S9_9FIRM</name>
<accession>A0A7G9G9S9</accession>